<feature type="non-terminal residue" evidence="2">
    <location>
        <position position="1"/>
    </location>
</feature>
<gene>
    <name evidence="1" type="ORF">QYT958_LOCUS37587</name>
    <name evidence="2" type="ORF">UJA718_LOCUS50229</name>
</gene>
<keyword evidence="3" id="KW-1185">Reference proteome</keyword>
<name>A0A822ALC2_9BILA</name>
<comment type="caution">
    <text evidence="2">The sequence shown here is derived from an EMBL/GenBank/DDBJ whole genome shotgun (WGS) entry which is preliminary data.</text>
</comment>
<dbReference type="EMBL" id="CAJOBP010110652">
    <property type="protein sequence ID" value="CAF5001339.1"/>
    <property type="molecule type" value="Genomic_DNA"/>
</dbReference>
<protein>
    <submittedName>
        <fullName evidence="2">Uncharacterized protein</fullName>
    </submittedName>
</protein>
<evidence type="ECO:0000313" key="3">
    <source>
        <dbReference type="Proteomes" id="UP000663873"/>
    </source>
</evidence>
<organism evidence="2 3">
    <name type="scientific">Rotaria socialis</name>
    <dbReference type="NCBI Taxonomy" id="392032"/>
    <lineage>
        <taxon>Eukaryota</taxon>
        <taxon>Metazoa</taxon>
        <taxon>Spiralia</taxon>
        <taxon>Gnathifera</taxon>
        <taxon>Rotifera</taxon>
        <taxon>Eurotatoria</taxon>
        <taxon>Bdelloidea</taxon>
        <taxon>Philodinida</taxon>
        <taxon>Philodinidae</taxon>
        <taxon>Rotaria</taxon>
    </lineage>
</organism>
<sequence>LRENRASTSGRTCDYKGKCVSKQCPCKKMEFFV</sequence>
<reference evidence="2" key="1">
    <citation type="submission" date="2021-02" db="EMBL/GenBank/DDBJ databases">
        <authorList>
            <person name="Nowell W R."/>
        </authorList>
    </citation>
    <scope>NUCLEOTIDE SEQUENCE</scope>
</reference>
<proteinExistence type="predicted"/>
<evidence type="ECO:0000313" key="1">
    <source>
        <dbReference type="EMBL" id="CAF4995706.1"/>
    </source>
</evidence>
<evidence type="ECO:0000313" key="2">
    <source>
        <dbReference type="EMBL" id="CAF5001339.1"/>
    </source>
</evidence>
<dbReference type="EMBL" id="CAJOBR010031582">
    <property type="protein sequence ID" value="CAF4995706.1"/>
    <property type="molecule type" value="Genomic_DNA"/>
</dbReference>
<dbReference type="Proteomes" id="UP000663848">
    <property type="component" value="Unassembled WGS sequence"/>
</dbReference>
<dbReference type="Proteomes" id="UP000663873">
    <property type="component" value="Unassembled WGS sequence"/>
</dbReference>
<accession>A0A822ALC2</accession>
<dbReference type="AlphaFoldDB" id="A0A822ALC2"/>